<evidence type="ECO:0000313" key="3">
    <source>
        <dbReference type="Proteomes" id="UP001231189"/>
    </source>
</evidence>
<dbReference type="Pfam" id="PF20241">
    <property type="entry name" value="DUF6598"/>
    <property type="match status" value="1"/>
</dbReference>
<dbReference type="PANTHER" id="PTHR33065">
    <property type="entry name" value="OS07G0486400 PROTEIN"/>
    <property type="match status" value="1"/>
</dbReference>
<protein>
    <recommendedName>
        <fullName evidence="1">DUF6598 domain-containing protein</fullName>
    </recommendedName>
</protein>
<gene>
    <name evidence="2" type="ORF">QYE76_030364</name>
</gene>
<dbReference type="PANTHER" id="PTHR33065:SF103">
    <property type="entry name" value="DUF6598 DOMAIN-CONTAINING PROTEIN"/>
    <property type="match status" value="1"/>
</dbReference>
<dbReference type="Proteomes" id="UP001231189">
    <property type="component" value="Unassembled WGS sequence"/>
</dbReference>
<evidence type="ECO:0000313" key="2">
    <source>
        <dbReference type="EMBL" id="KAK1606691.1"/>
    </source>
</evidence>
<dbReference type="EMBL" id="JAUUTY010000007">
    <property type="protein sequence ID" value="KAK1606691.1"/>
    <property type="molecule type" value="Genomic_DNA"/>
</dbReference>
<feature type="domain" description="DUF6598" evidence="1">
    <location>
        <begin position="3"/>
        <end position="217"/>
    </location>
</feature>
<organism evidence="2 3">
    <name type="scientific">Lolium multiflorum</name>
    <name type="common">Italian ryegrass</name>
    <name type="synonym">Lolium perenne subsp. multiflorum</name>
    <dbReference type="NCBI Taxonomy" id="4521"/>
    <lineage>
        <taxon>Eukaryota</taxon>
        <taxon>Viridiplantae</taxon>
        <taxon>Streptophyta</taxon>
        <taxon>Embryophyta</taxon>
        <taxon>Tracheophyta</taxon>
        <taxon>Spermatophyta</taxon>
        <taxon>Magnoliopsida</taxon>
        <taxon>Liliopsida</taxon>
        <taxon>Poales</taxon>
        <taxon>Poaceae</taxon>
        <taxon>BOP clade</taxon>
        <taxon>Pooideae</taxon>
        <taxon>Poodae</taxon>
        <taxon>Poeae</taxon>
        <taxon>Poeae Chloroplast Group 2 (Poeae type)</taxon>
        <taxon>Loliodinae</taxon>
        <taxon>Loliinae</taxon>
        <taxon>Lolium</taxon>
    </lineage>
</organism>
<sequence>MDTLQFFSVKVASIDDSLQWPLDVYGFVAVRDVLDRKRNMIFWCDRDNCQTINQQDPYLALTGPTRGVAVSGDPCYFEVKLKLKGTSESEDKDCSLFASTYRPCCPKRMFTSKLSTLEMSFQELFNSVEATISVEVIDGSWPDGFRGEFSASTDNPPDMKVNLLKCVDDKLPVGADGKIQLTRRIVSVELEGFLKVSIIAHCVDVKPKIREAIFAPERCDYFGTNFKTKMLLVKLKIEHNTITIFGNLSASKAEGSQSIVWIDNPPEFIYELLADDVNYL</sequence>
<name>A0AAD8QPS1_LOLMU</name>
<keyword evidence="3" id="KW-1185">Reference proteome</keyword>
<comment type="caution">
    <text evidence="2">The sequence shown here is derived from an EMBL/GenBank/DDBJ whole genome shotgun (WGS) entry which is preliminary data.</text>
</comment>
<proteinExistence type="predicted"/>
<evidence type="ECO:0000259" key="1">
    <source>
        <dbReference type="Pfam" id="PF20241"/>
    </source>
</evidence>
<accession>A0AAD8QPS1</accession>
<dbReference type="AlphaFoldDB" id="A0AAD8QPS1"/>
<reference evidence="2" key="1">
    <citation type="submission" date="2023-07" db="EMBL/GenBank/DDBJ databases">
        <title>A chromosome-level genome assembly of Lolium multiflorum.</title>
        <authorList>
            <person name="Chen Y."/>
            <person name="Copetti D."/>
            <person name="Kolliker R."/>
            <person name="Studer B."/>
        </authorList>
    </citation>
    <scope>NUCLEOTIDE SEQUENCE</scope>
    <source>
        <strain evidence="2">02402/16</strain>
        <tissue evidence="2">Leaf</tissue>
    </source>
</reference>
<dbReference type="InterPro" id="IPR046533">
    <property type="entry name" value="DUF6598"/>
</dbReference>